<evidence type="ECO:0000256" key="7">
    <source>
        <dbReference type="SAM" id="MobiDB-lite"/>
    </source>
</evidence>
<dbReference type="InterPro" id="IPR052050">
    <property type="entry name" value="SecEffector_AnkRepeat"/>
</dbReference>
<evidence type="ECO:0000256" key="1">
    <source>
        <dbReference type="ARBA" id="ARBA00004123"/>
    </source>
</evidence>
<dbReference type="FunFam" id="1.10.10.1340:FF:000001">
    <property type="entry name" value="Mediator of RNA polymerase II transcription subunit 31"/>
    <property type="match status" value="1"/>
</dbReference>
<keyword evidence="5" id="KW-0804">Transcription</keyword>
<evidence type="ECO:0000256" key="2">
    <source>
        <dbReference type="ARBA" id="ARBA00006378"/>
    </source>
</evidence>
<protein>
    <recommendedName>
        <fullName evidence="10">Mediator of RNA polymerase II transcription subunit 31</fullName>
    </recommendedName>
</protein>
<comment type="subcellular location">
    <subcellularLocation>
        <location evidence="1">Nucleus</location>
    </subcellularLocation>
</comment>
<gene>
    <name evidence="8" type="ORF">P43SY_005180</name>
</gene>
<accession>A0AAD5M4Z7</accession>
<comment type="similarity">
    <text evidence="2">Belongs to the Mediator complex subunit 31 family.</text>
</comment>
<organism evidence="8 9">
    <name type="scientific">Pythium insidiosum</name>
    <name type="common">Pythiosis disease agent</name>
    <dbReference type="NCBI Taxonomy" id="114742"/>
    <lineage>
        <taxon>Eukaryota</taxon>
        <taxon>Sar</taxon>
        <taxon>Stramenopiles</taxon>
        <taxon>Oomycota</taxon>
        <taxon>Peronosporomycetes</taxon>
        <taxon>Pythiales</taxon>
        <taxon>Pythiaceae</taxon>
        <taxon>Pythium</taxon>
    </lineage>
</organism>
<sequence>MAIAGNGALCVLTNRELFRCIASWMPGWPVALDEFVMERIIVPSNSGRRAKKRMATEARRRLMLRALDGRTLPMAIVQELRKEDEEQQALHLLAMVHDLSLQSAALRTKDTLSFEHALAHALRHGARGPIVHWLLDMQLHKQPHRPDGHADEQAEWTMLWCDALHGFNGDVRTLEALRARIFVDLSASEDAQRALRTRDEPHLELLRWCRGAWPELVVPFDVVDKAAAQGLQDVVSWLCEDQRSERFTTQALRGALENHHFETFVDLLRRCADPALTTIGTTTILDAAAGDGELALVRALHELAPTAACTVAAMNAAAARGHLRVVEYLHSHRTEGCTTDAMDLASANGQMDIVRFLHRHRSEGCTTNAVDEAARNGHLDVVQFLLTQRSEGCTTGAMDNAAANGHVEILQYLHETRHEGCTSRAWCETSSREVVAFLRSHYIELVTTSALENLLLGGLFDEWKDLRVLCESDGAQEAMVRAGRERRPSLIRFLAREMGRRDLEPWAMDGAAELQSIGWLFMVHEIVGDGCHFSAVVKAIDADAALPKRAEASRVRESVACVLFLASICKDASVADAVAYALSVCNSGLASELEMWESEPEMNRVLELVDPFFRLVELPDWALQTQVVVKDLQVTHIHVDIRMGPWNSHTGDPWSRLACAHGDLASLKYLHHVGHSPAFPEQATYMSDSVHAIAARGGHLDILEWLHDEGFASPSLDELLEIATMNGQIAVAEWIVSLLPEDFVLHSHLFNCYVDVRKMNSAAIDWLETAPCMQLEYDRFCIAMRAAEHGLREDQGGGMAGGHHAFSCGLGGLPGNGASRSQVSIEKLVEVPTNDIRFQMELEFIQCLASPAYLNFLAINRYFDNPAFLNYLQYLKYWKQPQYAKYIVYPHSLAFLDLLDNERFRQMIAREDFMTLVHSQQFYHWQTFLNNRSQIEVPTAPTDEKDSSDDVSMTEATN</sequence>
<proteinExistence type="inferred from homology"/>
<dbReference type="SUPFAM" id="SSF48403">
    <property type="entry name" value="Ankyrin repeat"/>
    <property type="match status" value="2"/>
</dbReference>
<dbReference type="GO" id="GO:0016592">
    <property type="term" value="C:mediator complex"/>
    <property type="evidence" value="ECO:0007669"/>
    <property type="project" value="InterPro"/>
</dbReference>
<dbReference type="InterPro" id="IPR008831">
    <property type="entry name" value="Mediator_Med31"/>
</dbReference>
<dbReference type="GO" id="GO:0006355">
    <property type="term" value="P:regulation of DNA-templated transcription"/>
    <property type="evidence" value="ECO:0007669"/>
    <property type="project" value="InterPro"/>
</dbReference>
<keyword evidence="9" id="KW-1185">Reference proteome</keyword>
<keyword evidence="3" id="KW-0805">Transcription regulation</keyword>
<keyword evidence="6" id="KW-0539">Nucleus</keyword>
<dbReference type="Gene3D" id="1.25.40.20">
    <property type="entry name" value="Ankyrin repeat-containing domain"/>
    <property type="match status" value="2"/>
</dbReference>
<name>A0AAD5M4Z7_PYTIN</name>
<dbReference type="EMBL" id="JAKCXM010000087">
    <property type="protein sequence ID" value="KAJ0403186.1"/>
    <property type="molecule type" value="Genomic_DNA"/>
</dbReference>
<dbReference type="InterPro" id="IPR038089">
    <property type="entry name" value="Med31_sf"/>
</dbReference>
<dbReference type="AlphaFoldDB" id="A0AAD5M4Z7"/>
<keyword evidence="4" id="KW-0010">Activator</keyword>
<dbReference type="Proteomes" id="UP001209570">
    <property type="component" value="Unassembled WGS sequence"/>
</dbReference>
<evidence type="ECO:0008006" key="10">
    <source>
        <dbReference type="Google" id="ProtNLM"/>
    </source>
</evidence>
<dbReference type="Pfam" id="PF12796">
    <property type="entry name" value="Ank_2"/>
    <property type="match status" value="1"/>
</dbReference>
<dbReference type="Gene3D" id="1.10.10.1340">
    <property type="entry name" value="Mediator of RNA polymerase II, submodule Med31 (Soh1)"/>
    <property type="match status" value="1"/>
</dbReference>
<evidence type="ECO:0000256" key="6">
    <source>
        <dbReference type="ARBA" id="ARBA00023242"/>
    </source>
</evidence>
<dbReference type="PANTHER" id="PTHR46586:SF3">
    <property type="entry name" value="ANKYRIN REPEAT-CONTAINING PROTEIN"/>
    <property type="match status" value="1"/>
</dbReference>
<comment type="caution">
    <text evidence="8">The sequence shown here is derived from an EMBL/GenBank/DDBJ whole genome shotgun (WGS) entry which is preliminary data.</text>
</comment>
<evidence type="ECO:0000256" key="5">
    <source>
        <dbReference type="ARBA" id="ARBA00023163"/>
    </source>
</evidence>
<dbReference type="InterPro" id="IPR002110">
    <property type="entry name" value="Ankyrin_rpt"/>
</dbReference>
<dbReference type="InterPro" id="IPR036770">
    <property type="entry name" value="Ankyrin_rpt-contain_sf"/>
</dbReference>
<dbReference type="PANTHER" id="PTHR46586">
    <property type="entry name" value="ANKYRIN REPEAT-CONTAINING PROTEIN"/>
    <property type="match status" value="1"/>
</dbReference>
<evidence type="ECO:0000256" key="3">
    <source>
        <dbReference type="ARBA" id="ARBA00023015"/>
    </source>
</evidence>
<evidence type="ECO:0000256" key="4">
    <source>
        <dbReference type="ARBA" id="ARBA00023159"/>
    </source>
</evidence>
<feature type="region of interest" description="Disordered" evidence="7">
    <location>
        <begin position="938"/>
        <end position="958"/>
    </location>
</feature>
<dbReference type="GO" id="GO:0003712">
    <property type="term" value="F:transcription coregulator activity"/>
    <property type="evidence" value="ECO:0007669"/>
    <property type="project" value="InterPro"/>
</dbReference>
<evidence type="ECO:0000313" key="9">
    <source>
        <dbReference type="Proteomes" id="UP001209570"/>
    </source>
</evidence>
<reference evidence="8" key="1">
    <citation type="submission" date="2021-12" db="EMBL/GenBank/DDBJ databases">
        <title>Prjna785345.</title>
        <authorList>
            <person name="Rujirawat T."/>
            <person name="Krajaejun T."/>
        </authorList>
    </citation>
    <scope>NUCLEOTIDE SEQUENCE</scope>
    <source>
        <strain evidence="8">Pi057C3</strain>
    </source>
</reference>
<dbReference type="Pfam" id="PF05669">
    <property type="entry name" value="Med31"/>
    <property type="match status" value="1"/>
</dbReference>
<evidence type="ECO:0000313" key="8">
    <source>
        <dbReference type="EMBL" id="KAJ0403186.1"/>
    </source>
</evidence>